<dbReference type="EMBL" id="FOAA01000007">
    <property type="protein sequence ID" value="SEK94579.1"/>
    <property type="molecule type" value="Genomic_DNA"/>
</dbReference>
<dbReference type="PANTHER" id="PTHR34700:SF4">
    <property type="entry name" value="PHAGE-LIKE ELEMENT PBSX PROTEIN XKDP"/>
    <property type="match status" value="1"/>
</dbReference>
<protein>
    <submittedName>
        <fullName evidence="4">LysM domain-containing protein</fullName>
    </submittedName>
</protein>
<reference evidence="5" key="1">
    <citation type="submission" date="2016-10" db="EMBL/GenBank/DDBJ databases">
        <authorList>
            <person name="Varghese N."/>
            <person name="Submissions S."/>
        </authorList>
    </citation>
    <scope>NUCLEOTIDE SEQUENCE [LARGE SCALE GENOMIC DNA]</scope>
    <source>
        <strain evidence="5">DSM 241</strain>
    </source>
</reference>
<keyword evidence="5" id="KW-1185">Reference proteome</keyword>
<dbReference type="Proteomes" id="UP000199256">
    <property type="component" value="Unassembled WGS sequence"/>
</dbReference>
<dbReference type="InterPro" id="IPR018392">
    <property type="entry name" value="LysM"/>
</dbReference>
<accession>A0A1H7L6D0</accession>
<evidence type="ECO:0000256" key="2">
    <source>
        <dbReference type="SAM" id="SignalP"/>
    </source>
</evidence>
<dbReference type="CDD" id="cd00118">
    <property type="entry name" value="LysM"/>
    <property type="match status" value="1"/>
</dbReference>
<dbReference type="Pfam" id="PF01476">
    <property type="entry name" value="LysM"/>
    <property type="match status" value="1"/>
</dbReference>
<dbReference type="SUPFAM" id="SSF54106">
    <property type="entry name" value="LysM domain"/>
    <property type="match status" value="1"/>
</dbReference>
<feature type="chain" id="PRO_5011680028" evidence="2">
    <location>
        <begin position="26"/>
        <end position="197"/>
    </location>
</feature>
<dbReference type="AlphaFoldDB" id="A0A1H7L6D0"/>
<evidence type="ECO:0000313" key="5">
    <source>
        <dbReference type="Proteomes" id="UP000199256"/>
    </source>
</evidence>
<evidence type="ECO:0000259" key="3">
    <source>
        <dbReference type="PROSITE" id="PS51782"/>
    </source>
</evidence>
<proteinExistence type="predicted"/>
<organism evidence="4 5">
    <name type="scientific">Ectothiorhodospira marina</name>
    <dbReference type="NCBI Taxonomy" id="1396821"/>
    <lineage>
        <taxon>Bacteria</taxon>
        <taxon>Pseudomonadati</taxon>
        <taxon>Pseudomonadota</taxon>
        <taxon>Gammaproteobacteria</taxon>
        <taxon>Chromatiales</taxon>
        <taxon>Ectothiorhodospiraceae</taxon>
        <taxon>Ectothiorhodospira</taxon>
    </lineage>
</organism>
<dbReference type="InterPro" id="IPR052196">
    <property type="entry name" value="Bact_Kbp"/>
</dbReference>
<name>A0A1H7L6D0_9GAMM</name>
<keyword evidence="2" id="KW-0732">Signal</keyword>
<sequence length="197" mass="21711">MKTKKNTILLAGVASVALLSGCATVSETPVGTAYLVDASGEYVTNASGECWRTPYWTEARASEHCDPQLFARASEPAPEPEPEPAPPPAEPKPEPESEPSFMSYDVQRGDSLWKISGKSSVYGNPYQWPLIYRANVDRIRDADLIYPGQQLRIERDPASADVDDAVRHARTRGAWQVGPVERSDGRYLDQYGLSARQ</sequence>
<dbReference type="PANTHER" id="PTHR34700">
    <property type="entry name" value="POTASSIUM BINDING PROTEIN KBP"/>
    <property type="match status" value="1"/>
</dbReference>
<evidence type="ECO:0000313" key="4">
    <source>
        <dbReference type="EMBL" id="SEK94579.1"/>
    </source>
</evidence>
<feature type="compositionally biased region" description="Pro residues" evidence="1">
    <location>
        <begin position="77"/>
        <end position="90"/>
    </location>
</feature>
<dbReference type="RefSeq" id="WP_245740689.1">
    <property type="nucleotide sequence ID" value="NZ_FOAA01000007.1"/>
</dbReference>
<feature type="signal peptide" evidence="2">
    <location>
        <begin position="1"/>
        <end position="25"/>
    </location>
</feature>
<dbReference type="PROSITE" id="PS51257">
    <property type="entry name" value="PROKAR_LIPOPROTEIN"/>
    <property type="match status" value="1"/>
</dbReference>
<dbReference type="InterPro" id="IPR036779">
    <property type="entry name" value="LysM_dom_sf"/>
</dbReference>
<dbReference type="STRING" id="1396821.SAMN05444515_10733"/>
<dbReference type="Gene3D" id="3.10.350.10">
    <property type="entry name" value="LysM domain"/>
    <property type="match status" value="1"/>
</dbReference>
<gene>
    <name evidence="4" type="ORF">SAMN05444515_10733</name>
</gene>
<feature type="domain" description="LysM" evidence="3">
    <location>
        <begin position="102"/>
        <end position="153"/>
    </location>
</feature>
<dbReference type="PROSITE" id="PS51782">
    <property type="entry name" value="LYSM"/>
    <property type="match status" value="1"/>
</dbReference>
<feature type="region of interest" description="Disordered" evidence="1">
    <location>
        <begin position="73"/>
        <end position="102"/>
    </location>
</feature>
<evidence type="ECO:0000256" key="1">
    <source>
        <dbReference type="SAM" id="MobiDB-lite"/>
    </source>
</evidence>